<feature type="transmembrane region" description="Helical" evidence="1">
    <location>
        <begin position="93"/>
        <end position="111"/>
    </location>
</feature>
<evidence type="ECO:0000313" key="3">
    <source>
        <dbReference type="Proteomes" id="UP000625780"/>
    </source>
</evidence>
<keyword evidence="1" id="KW-0812">Transmembrane</keyword>
<dbReference type="Proteomes" id="UP000625780">
    <property type="component" value="Unassembled WGS sequence"/>
</dbReference>
<dbReference type="EMBL" id="BMFH01000001">
    <property type="protein sequence ID" value="GGD49088.1"/>
    <property type="molecule type" value="Genomic_DNA"/>
</dbReference>
<feature type="transmembrane region" description="Helical" evidence="1">
    <location>
        <begin position="42"/>
        <end position="67"/>
    </location>
</feature>
<sequence length="112" mass="12963">MKDTQKLLLIKILHTLIWALFVGVIFYILYSGITGRITTFTWIGMGIIVGEGLVLLLFKMFCPLTVLARKYSDSDRHNFDIFLPEWLAKHNKLIFTSLFLLGVVLVLYHRFA</sequence>
<name>A0ABQ1QYY2_9FLAO</name>
<feature type="transmembrane region" description="Helical" evidence="1">
    <location>
        <begin position="12"/>
        <end position="30"/>
    </location>
</feature>
<proteinExistence type="predicted"/>
<gene>
    <name evidence="2" type="ORF">GCM10011361_14800</name>
</gene>
<keyword evidence="1" id="KW-0472">Membrane</keyword>
<evidence type="ECO:0000256" key="1">
    <source>
        <dbReference type="SAM" id="Phobius"/>
    </source>
</evidence>
<evidence type="ECO:0000313" key="2">
    <source>
        <dbReference type="EMBL" id="GGD49088.1"/>
    </source>
</evidence>
<protein>
    <recommendedName>
        <fullName evidence="4">DUF2784 family protein</fullName>
    </recommendedName>
</protein>
<evidence type="ECO:0008006" key="4">
    <source>
        <dbReference type="Google" id="ProtNLM"/>
    </source>
</evidence>
<keyword evidence="1" id="KW-1133">Transmembrane helix</keyword>
<reference evidence="3" key="1">
    <citation type="journal article" date="2019" name="Int. J. Syst. Evol. Microbiol.">
        <title>The Global Catalogue of Microorganisms (GCM) 10K type strain sequencing project: providing services to taxonomists for standard genome sequencing and annotation.</title>
        <authorList>
            <consortium name="The Broad Institute Genomics Platform"/>
            <consortium name="The Broad Institute Genome Sequencing Center for Infectious Disease"/>
            <person name="Wu L."/>
            <person name="Ma J."/>
        </authorList>
    </citation>
    <scope>NUCLEOTIDE SEQUENCE [LARGE SCALE GENOMIC DNA]</scope>
    <source>
        <strain evidence="3">CGMCC 1.12606</strain>
    </source>
</reference>
<accession>A0ABQ1QYY2</accession>
<comment type="caution">
    <text evidence="2">The sequence shown here is derived from an EMBL/GenBank/DDBJ whole genome shotgun (WGS) entry which is preliminary data.</text>
</comment>
<dbReference type="RefSeq" id="WP_188370039.1">
    <property type="nucleotide sequence ID" value="NZ_BMFH01000001.1"/>
</dbReference>
<keyword evidence="3" id="KW-1185">Reference proteome</keyword>
<organism evidence="2 3">
    <name type="scientific">Muriicola marianensis</name>
    <dbReference type="NCBI Taxonomy" id="1324801"/>
    <lineage>
        <taxon>Bacteria</taxon>
        <taxon>Pseudomonadati</taxon>
        <taxon>Bacteroidota</taxon>
        <taxon>Flavobacteriia</taxon>
        <taxon>Flavobacteriales</taxon>
        <taxon>Flavobacteriaceae</taxon>
        <taxon>Muriicola</taxon>
    </lineage>
</organism>